<evidence type="ECO:0000313" key="2">
    <source>
        <dbReference type="EMBL" id="KAF3140254.1"/>
    </source>
</evidence>
<feature type="compositionally biased region" description="Acidic residues" evidence="1">
    <location>
        <begin position="1"/>
        <end position="22"/>
    </location>
</feature>
<dbReference type="Proteomes" id="UP000480548">
    <property type="component" value="Unassembled WGS sequence"/>
</dbReference>
<accession>A0A7C8NV21</accession>
<comment type="caution">
    <text evidence="2">The sequence shown here is derived from an EMBL/GenBank/DDBJ whole genome shotgun (WGS) entry which is preliminary data.</text>
</comment>
<name>A0A7C8NV21_ORBOL</name>
<proteinExistence type="predicted"/>
<organism evidence="2 3">
    <name type="scientific">Orbilia oligospora</name>
    <name type="common">Nematode-trapping fungus</name>
    <name type="synonym">Arthrobotrys oligospora</name>
    <dbReference type="NCBI Taxonomy" id="2813651"/>
    <lineage>
        <taxon>Eukaryota</taxon>
        <taxon>Fungi</taxon>
        <taxon>Dikarya</taxon>
        <taxon>Ascomycota</taxon>
        <taxon>Pezizomycotina</taxon>
        <taxon>Orbiliomycetes</taxon>
        <taxon>Orbiliales</taxon>
        <taxon>Orbiliaceae</taxon>
        <taxon>Orbilia</taxon>
    </lineage>
</organism>
<evidence type="ECO:0000313" key="3">
    <source>
        <dbReference type="Proteomes" id="UP000480548"/>
    </source>
</evidence>
<sequence>MADDDGGDDDGGMDEDEDEDEGLTERTNSVPEPAPKPELTPRTNSQNHVGNPRTDVGNEEKNERHSAQSINELINQSIKDNNEIVGFLRVRKTEEIKGGLGVSLICLQHFPSSWLAGHPGFSQKVMYRSIPPGQASVRCQPPSKQTVSVGKRRDADIDGDGRQRW</sequence>
<dbReference type="AlphaFoldDB" id="A0A7C8NV21"/>
<gene>
    <name evidence="2" type="ORF">TWF703_003127</name>
</gene>
<feature type="compositionally biased region" description="Basic and acidic residues" evidence="1">
    <location>
        <begin position="151"/>
        <end position="165"/>
    </location>
</feature>
<feature type="region of interest" description="Disordered" evidence="1">
    <location>
        <begin position="132"/>
        <end position="165"/>
    </location>
</feature>
<feature type="compositionally biased region" description="Basic and acidic residues" evidence="1">
    <location>
        <begin position="56"/>
        <end position="66"/>
    </location>
</feature>
<feature type="region of interest" description="Disordered" evidence="1">
    <location>
        <begin position="1"/>
        <end position="74"/>
    </location>
</feature>
<evidence type="ECO:0000256" key="1">
    <source>
        <dbReference type="SAM" id="MobiDB-lite"/>
    </source>
</evidence>
<dbReference type="EMBL" id="WIQZ01000017">
    <property type="protein sequence ID" value="KAF3140254.1"/>
    <property type="molecule type" value="Genomic_DNA"/>
</dbReference>
<protein>
    <submittedName>
        <fullName evidence="2">Uncharacterized protein</fullName>
    </submittedName>
</protein>
<reference evidence="2 3" key="1">
    <citation type="submission" date="2019-06" db="EMBL/GenBank/DDBJ databases">
        <authorList>
            <person name="Palmer J.M."/>
        </authorList>
    </citation>
    <scope>NUCLEOTIDE SEQUENCE [LARGE SCALE GENOMIC DNA]</scope>
    <source>
        <strain evidence="2 3">TWF703</strain>
    </source>
</reference>